<keyword evidence="3" id="KW-1185">Reference proteome</keyword>
<evidence type="ECO:0000259" key="1">
    <source>
        <dbReference type="Pfam" id="PF00534"/>
    </source>
</evidence>
<keyword evidence="2" id="KW-0328">Glycosyltransferase</keyword>
<feature type="domain" description="Glycosyl transferase family 1" evidence="1">
    <location>
        <begin position="222"/>
        <end position="378"/>
    </location>
</feature>
<keyword evidence="2" id="KW-0808">Transferase</keyword>
<organism evidence="2 3">
    <name type="scientific">Bacteroides gallinaceum</name>
    <dbReference type="NCBI Taxonomy" id="1462571"/>
    <lineage>
        <taxon>Bacteria</taxon>
        <taxon>Pseudomonadati</taxon>
        <taxon>Bacteroidota</taxon>
        <taxon>Bacteroidia</taxon>
        <taxon>Bacteroidales</taxon>
        <taxon>Bacteroidaceae</taxon>
        <taxon>Bacteroides</taxon>
    </lineage>
</organism>
<dbReference type="CDD" id="cd03811">
    <property type="entry name" value="GT4_GT28_WabH-like"/>
    <property type="match status" value="1"/>
</dbReference>
<dbReference type="EMBL" id="JAUDEN010000030">
    <property type="protein sequence ID" value="MDM8326138.1"/>
    <property type="molecule type" value="Genomic_DNA"/>
</dbReference>
<dbReference type="Pfam" id="PF00534">
    <property type="entry name" value="Glycos_transf_1"/>
    <property type="match status" value="1"/>
</dbReference>
<accession>A0ABT7VIL8</accession>
<reference evidence="3" key="1">
    <citation type="submission" date="2023-07" db="EMBL/GenBank/DDBJ databases">
        <title>Identification and characterization of horizontal gene transfer across gut microbiota members of farm animals based on homology search.</title>
        <authorList>
            <person name="Schwarzerova J."/>
            <person name="Nykrynova M."/>
            <person name="Jureckova K."/>
            <person name="Cejkova D."/>
            <person name="Rychlik I."/>
        </authorList>
    </citation>
    <scope>NUCLEOTIDE SEQUENCE [LARGE SCALE GENOMIC DNA]</scope>
    <source>
        <strain evidence="3">109_WCHN</strain>
    </source>
</reference>
<dbReference type="PANTHER" id="PTHR12526:SF630">
    <property type="entry name" value="GLYCOSYLTRANSFERASE"/>
    <property type="match status" value="1"/>
</dbReference>
<dbReference type="Gene3D" id="3.40.50.2000">
    <property type="entry name" value="Glycogen Phosphorylase B"/>
    <property type="match status" value="2"/>
</dbReference>
<dbReference type="PANTHER" id="PTHR12526">
    <property type="entry name" value="GLYCOSYLTRANSFERASE"/>
    <property type="match status" value="1"/>
</dbReference>
<gene>
    <name evidence="2" type="ORF">QUW60_13035</name>
</gene>
<comment type="caution">
    <text evidence="2">The sequence shown here is derived from an EMBL/GenBank/DDBJ whole genome shotgun (WGS) entry which is preliminary data.</text>
</comment>
<dbReference type="SUPFAM" id="SSF53756">
    <property type="entry name" value="UDP-Glycosyltransferase/glycogen phosphorylase"/>
    <property type="match status" value="1"/>
</dbReference>
<dbReference type="InterPro" id="IPR001296">
    <property type="entry name" value="Glyco_trans_1"/>
</dbReference>
<name>A0ABT7VIL8_9BACE</name>
<dbReference type="Proteomes" id="UP001169458">
    <property type="component" value="Unassembled WGS sequence"/>
</dbReference>
<evidence type="ECO:0000313" key="3">
    <source>
        <dbReference type="Proteomes" id="UP001169458"/>
    </source>
</evidence>
<dbReference type="RefSeq" id="WP_289560992.1">
    <property type="nucleotide sequence ID" value="NZ_JAUDEN010000030.1"/>
</dbReference>
<dbReference type="EC" id="2.4.-.-" evidence="2"/>
<evidence type="ECO:0000313" key="2">
    <source>
        <dbReference type="EMBL" id="MDM8326138.1"/>
    </source>
</evidence>
<protein>
    <submittedName>
        <fullName evidence="2">Glycosyltransferase</fullName>
        <ecNumber evidence="2">2.4.-.-</ecNumber>
    </submittedName>
</protein>
<proteinExistence type="predicted"/>
<dbReference type="GO" id="GO:0016757">
    <property type="term" value="F:glycosyltransferase activity"/>
    <property type="evidence" value="ECO:0007669"/>
    <property type="project" value="UniProtKB-KW"/>
</dbReference>
<sequence length="400" mass="46171">MKTKLLLIMPSLYAGGAEKSFISMLPLLPRDKFDINVMIVHEGGLFYSRLPQDIKVIEAPKNLKIALGSIHGDFIKKKCNIWDKVCKIASNIIIRFRTLFNLDFSQLTWMLWKNSIPRLETHYDVAISYTNGITNYYVIDKINATKKILWVHTDFNKVKANHKFEYTYFSKADKVVTISLLCVKSLKDNFPNLKNKFICLENISSGNIIQTMANEYYPKEYNKEDDKTIKILSIGRLSIEKGFDLAIEASNILYQKQFNFKWFIIGVGSLELDLQNRIIEYKLQDTVYLLGQRSNPYPYIQHCDIFIQTSRFEGKSIVVDEAKILNKPIIATNYPSVSDNIKNNITGIICDLSPTNIAETIINLSKDKSKQKDLITNLNKMCNGNEEEIEKYIELFHINQ</sequence>